<evidence type="ECO:0000313" key="3">
    <source>
        <dbReference type="Proteomes" id="UP001501676"/>
    </source>
</evidence>
<evidence type="ECO:0000313" key="2">
    <source>
        <dbReference type="EMBL" id="GAA3398224.1"/>
    </source>
</evidence>
<dbReference type="Proteomes" id="UP001501676">
    <property type="component" value="Unassembled WGS sequence"/>
</dbReference>
<keyword evidence="3" id="KW-1185">Reference proteome</keyword>
<accession>A0ABP6TBG2</accession>
<feature type="compositionally biased region" description="Basic and acidic residues" evidence="1">
    <location>
        <begin position="144"/>
        <end position="163"/>
    </location>
</feature>
<protein>
    <submittedName>
        <fullName evidence="2">Uncharacterized protein</fullName>
    </submittedName>
</protein>
<feature type="region of interest" description="Disordered" evidence="1">
    <location>
        <begin position="113"/>
        <end position="193"/>
    </location>
</feature>
<gene>
    <name evidence="2" type="ORF">GCM10020369_81080</name>
</gene>
<reference evidence="3" key="1">
    <citation type="journal article" date="2019" name="Int. J. Syst. Evol. Microbiol.">
        <title>The Global Catalogue of Microorganisms (GCM) 10K type strain sequencing project: providing services to taxonomists for standard genome sequencing and annotation.</title>
        <authorList>
            <consortium name="The Broad Institute Genomics Platform"/>
            <consortium name="The Broad Institute Genome Sequencing Center for Infectious Disease"/>
            <person name="Wu L."/>
            <person name="Ma J."/>
        </authorList>
    </citation>
    <scope>NUCLEOTIDE SEQUENCE [LARGE SCALE GENOMIC DNA]</scope>
    <source>
        <strain evidence="3">JCM 9458</strain>
    </source>
</reference>
<dbReference type="EMBL" id="BAAAYN010000079">
    <property type="protein sequence ID" value="GAA3398224.1"/>
    <property type="molecule type" value="Genomic_DNA"/>
</dbReference>
<evidence type="ECO:0000256" key="1">
    <source>
        <dbReference type="SAM" id="MobiDB-lite"/>
    </source>
</evidence>
<proteinExistence type="predicted"/>
<dbReference type="RefSeq" id="WP_345733659.1">
    <property type="nucleotide sequence ID" value="NZ_BAAAYN010000079.1"/>
</dbReference>
<comment type="caution">
    <text evidence="2">The sequence shown here is derived from an EMBL/GenBank/DDBJ whole genome shotgun (WGS) entry which is preliminary data.</text>
</comment>
<sequence length="193" mass="21852">MPEHPAAFYIQEEPLLEAIHTVIATRVFGAYRTDLLARQLAAAPNRATADHDAAIRAAEQRLHQIETRQTSLLAELDDTDHVTHAAWRARIRNRYTELAADYTEAQRHLDQLRTQAPKPTGEPDLLNQLPPDGRRAPPTSHRHPPPDLRRAPARSPPHEQDPRHHPHHPDQRHRRTTTRPNGGSCPAGGRRDD</sequence>
<feature type="compositionally biased region" description="Basic residues" evidence="1">
    <location>
        <begin position="164"/>
        <end position="177"/>
    </location>
</feature>
<name>A0ABP6TBG2_9ACTN</name>
<organism evidence="2 3">
    <name type="scientific">Cryptosporangium minutisporangium</name>
    <dbReference type="NCBI Taxonomy" id="113569"/>
    <lineage>
        <taxon>Bacteria</taxon>
        <taxon>Bacillati</taxon>
        <taxon>Actinomycetota</taxon>
        <taxon>Actinomycetes</taxon>
        <taxon>Cryptosporangiales</taxon>
        <taxon>Cryptosporangiaceae</taxon>
        <taxon>Cryptosporangium</taxon>
    </lineage>
</organism>